<dbReference type="AlphaFoldDB" id="A0A0F9BTI1"/>
<name>A0A0F9BTI1_9ZZZZ</name>
<proteinExistence type="predicted"/>
<gene>
    <name evidence="1" type="ORF">LCGC14_2750730</name>
</gene>
<sequence length="71" mass="8304">MTRQEHLQWCKNRALEYLNSDDLPSAVASMLSDLQKHPDTKLSTSLFPRLGMMYVMNQDRDGVRRFIEGFN</sequence>
<accession>A0A0F9BTI1</accession>
<dbReference type="EMBL" id="LAZR01050285">
    <property type="protein sequence ID" value="KKK87691.1"/>
    <property type="molecule type" value="Genomic_DNA"/>
</dbReference>
<comment type="caution">
    <text evidence="1">The sequence shown here is derived from an EMBL/GenBank/DDBJ whole genome shotgun (WGS) entry which is preliminary data.</text>
</comment>
<reference evidence="1" key="1">
    <citation type="journal article" date="2015" name="Nature">
        <title>Complex archaea that bridge the gap between prokaryotes and eukaryotes.</title>
        <authorList>
            <person name="Spang A."/>
            <person name="Saw J.H."/>
            <person name="Jorgensen S.L."/>
            <person name="Zaremba-Niedzwiedzka K."/>
            <person name="Martijn J."/>
            <person name="Lind A.E."/>
            <person name="van Eijk R."/>
            <person name="Schleper C."/>
            <person name="Guy L."/>
            <person name="Ettema T.J."/>
        </authorList>
    </citation>
    <scope>NUCLEOTIDE SEQUENCE</scope>
</reference>
<evidence type="ECO:0000313" key="1">
    <source>
        <dbReference type="EMBL" id="KKK87691.1"/>
    </source>
</evidence>
<organism evidence="1">
    <name type="scientific">marine sediment metagenome</name>
    <dbReference type="NCBI Taxonomy" id="412755"/>
    <lineage>
        <taxon>unclassified sequences</taxon>
        <taxon>metagenomes</taxon>
        <taxon>ecological metagenomes</taxon>
    </lineage>
</organism>
<protein>
    <submittedName>
        <fullName evidence="1">Uncharacterized protein</fullName>
    </submittedName>
</protein>